<dbReference type="EMBL" id="NMUH01000512">
    <property type="protein sequence ID" value="MQL80515.1"/>
    <property type="molecule type" value="Genomic_DNA"/>
</dbReference>
<dbReference type="GO" id="GO:0042276">
    <property type="term" value="P:error-prone translesion synthesis"/>
    <property type="evidence" value="ECO:0007669"/>
    <property type="project" value="InterPro"/>
</dbReference>
<gene>
    <name evidence="5" type="ORF">Taro_012972</name>
</gene>
<evidence type="ECO:0000313" key="5">
    <source>
        <dbReference type="EMBL" id="MQL80515.1"/>
    </source>
</evidence>
<keyword evidence="6" id="KW-1185">Reference proteome</keyword>
<protein>
    <recommendedName>
        <fullName evidence="1">DNA-directed primase/polymerase protein</fullName>
        <ecNumber evidence="3">2.7.7.102</ecNumber>
    </recommendedName>
</protein>
<dbReference type="GO" id="GO:0009411">
    <property type="term" value="P:response to UV"/>
    <property type="evidence" value="ECO:0007669"/>
    <property type="project" value="TreeGrafter"/>
</dbReference>
<dbReference type="OrthoDB" id="5988181at2759"/>
<accession>A0A843UAK7</accession>
<sequence>MEENPRRRGGGLMGLQDWGEKFSRHLVIRIPQTAFKDNTHVGAFVSEMCSWICSECGKDSQLDKLYIRKDACSADSSQLFLDTAVYSRNRCFRLVSSSKSGKNSVLFPTRRFRCKNMSDKEIFMDSLICRIETDCKKLLVCKVDVDCKKCFSFDFEVNADHGQGPEALGNTTALHSAENFTSACFTGRSPFPTLDSFIETIASLGNSLGKIRSWYWFSAHGLMIYSMSRSRYCERIGREHKSNHGYRSPFRPLPKDMLPGGMAFSTLRGSDNNGDASNMDFDRDESELGEGSFDYSEWITDSCNRDKRWWLEAIKYADHIENTREILEFCNQDKWEEDCNWWMEVDNVVSDVEEKVGEEVLQASTADDFQTDVGVF</sequence>
<dbReference type="Proteomes" id="UP000652761">
    <property type="component" value="Unassembled WGS sequence"/>
</dbReference>
<reference evidence="5" key="1">
    <citation type="submission" date="2017-07" db="EMBL/GenBank/DDBJ databases">
        <title>Taro Niue Genome Assembly and Annotation.</title>
        <authorList>
            <person name="Atibalentja N."/>
            <person name="Keating K."/>
            <person name="Fields C.J."/>
        </authorList>
    </citation>
    <scope>NUCLEOTIDE SEQUENCE</scope>
    <source>
        <strain evidence="5">Niue_2</strain>
        <tissue evidence="5">Leaf</tissue>
    </source>
</reference>
<dbReference type="GO" id="GO:0005759">
    <property type="term" value="C:mitochondrial matrix"/>
    <property type="evidence" value="ECO:0007669"/>
    <property type="project" value="TreeGrafter"/>
</dbReference>
<name>A0A843UAK7_COLES</name>
<dbReference type="InterPro" id="IPR044917">
    <property type="entry name" value="PRIMPOL"/>
</dbReference>
<dbReference type="GO" id="GO:0003887">
    <property type="term" value="F:DNA-directed DNA polymerase activity"/>
    <property type="evidence" value="ECO:0007669"/>
    <property type="project" value="UniProtKB-EC"/>
</dbReference>
<dbReference type="AlphaFoldDB" id="A0A843UAK7"/>
<evidence type="ECO:0000256" key="4">
    <source>
        <dbReference type="ARBA" id="ARBA00047303"/>
    </source>
</evidence>
<evidence type="ECO:0000256" key="3">
    <source>
        <dbReference type="ARBA" id="ARBA00044768"/>
    </source>
</evidence>
<dbReference type="GO" id="GO:0031297">
    <property type="term" value="P:replication fork processing"/>
    <property type="evidence" value="ECO:0007669"/>
    <property type="project" value="TreeGrafter"/>
</dbReference>
<dbReference type="PANTHER" id="PTHR31399">
    <property type="entry name" value="DNA-DIRECTED PRIMASE / POLYMERASE PROTEIN"/>
    <property type="match status" value="1"/>
</dbReference>
<organism evidence="5 6">
    <name type="scientific">Colocasia esculenta</name>
    <name type="common">Wild taro</name>
    <name type="synonym">Arum esculentum</name>
    <dbReference type="NCBI Taxonomy" id="4460"/>
    <lineage>
        <taxon>Eukaryota</taxon>
        <taxon>Viridiplantae</taxon>
        <taxon>Streptophyta</taxon>
        <taxon>Embryophyta</taxon>
        <taxon>Tracheophyta</taxon>
        <taxon>Spermatophyta</taxon>
        <taxon>Magnoliopsida</taxon>
        <taxon>Liliopsida</taxon>
        <taxon>Araceae</taxon>
        <taxon>Aroideae</taxon>
        <taxon>Colocasieae</taxon>
        <taxon>Colocasia</taxon>
    </lineage>
</organism>
<comment type="catalytic activity">
    <reaction evidence="2">
        <text>ssDNA + n NTP = ssDNA/pppN(pN)n-1 hybrid + (n-1) diphosphate.</text>
        <dbReference type="EC" id="2.7.7.102"/>
    </reaction>
</comment>
<dbReference type="GO" id="GO:0006264">
    <property type="term" value="P:mitochondrial DNA replication"/>
    <property type="evidence" value="ECO:0007669"/>
    <property type="project" value="TreeGrafter"/>
</dbReference>
<dbReference type="GO" id="GO:0005634">
    <property type="term" value="C:nucleus"/>
    <property type="evidence" value="ECO:0007669"/>
    <property type="project" value="TreeGrafter"/>
</dbReference>
<dbReference type="PANTHER" id="PTHR31399:SF0">
    <property type="entry name" value="DNA-DIRECTED PRIMASE_POLYMERASE PROTEIN"/>
    <property type="match status" value="1"/>
</dbReference>
<comment type="caution">
    <text evidence="5">The sequence shown here is derived from an EMBL/GenBank/DDBJ whole genome shotgun (WGS) entry which is preliminary data.</text>
</comment>
<dbReference type="GO" id="GO:0003682">
    <property type="term" value="F:chromatin binding"/>
    <property type="evidence" value="ECO:0007669"/>
    <property type="project" value="TreeGrafter"/>
</dbReference>
<evidence type="ECO:0000256" key="2">
    <source>
        <dbReference type="ARBA" id="ARBA00044677"/>
    </source>
</evidence>
<dbReference type="EC" id="2.7.7.102" evidence="3"/>
<proteinExistence type="predicted"/>
<comment type="catalytic activity">
    <reaction evidence="4">
        <text>DNA(n) + a 2'-deoxyribonucleoside 5'-triphosphate = DNA(n+1) + diphosphate</text>
        <dbReference type="Rhea" id="RHEA:22508"/>
        <dbReference type="Rhea" id="RHEA-COMP:17339"/>
        <dbReference type="Rhea" id="RHEA-COMP:17340"/>
        <dbReference type="ChEBI" id="CHEBI:33019"/>
        <dbReference type="ChEBI" id="CHEBI:61560"/>
        <dbReference type="ChEBI" id="CHEBI:173112"/>
        <dbReference type="EC" id="2.7.7.7"/>
    </reaction>
    <physiologicalReaction direction="left-to-right" evidence="4">
        <dbReference type="Rhea" id="RHEA:22509"/>
    </physiologicalReaction>
</comment>
<evidence type="ECO:0000256" key="1">
    <source>
        <dbReference type="ARBA" id="ARBA00026139"/>
    </source>
</evidence>
<evidence type="ECO:0000313" key="6">
    <source>
        <dbReference type="Proteomes" id="UP000652761"/>
    </source>
</evidence>